<dbReference type="SMART" id="SM00388">
    <property type="entry name" value="HisKA"/>
    <property type="match status" value="1"/>
</dbReference>
<evidence type="ECO:0000313" key="13">
    <source>
        <dbReference type="EMBL" id="MBM6704005.1"/>
    </source>
</evidence>
<keyword evidence="14" id="KW-1185">Reference proteome</keyword>
<keyword evidence="5" id="KW-0547">Nucleotide-binding</keyword>
<dbReference type="InterPro" id="IPR004358">
    <property type="entry name" value="Sig_transdc_His_kin-like_C"/>
</dbReference>
<keyword evidence="7" id="KW-0067">ATP-binding</keyword>
<evidence type="ECO:0000256" key="1">
    <source>
        <dbReference type="ARBA" id="ARBA00000085"/>
    </source>
</evidence>
<dbReference type="Pfam" id="PF12974">
    <property type="entry name" value="Phosphonate-bd"/>
    <property type="match status" value="1"/>
</dbReference>
<dbReference type="Pfam" id="PF02518">
    <property type="entry name" value="HATPase_c"/>
    <property type="match status" value="1"/>
</dbReference>
<dbReference type="PANTHER" id="PTHR43065">
    <property type="entry name" value="SENSOR HISTIDINE KINASE"/>
    <property type="match status" value="1"/>
</dbReference>
<dbReference type="Pfam" id="PF00512">
    <property type="entry name" value="HisKA"/>
    <property type="match status" value="1"/>
</dbReference>
<dbReference type="Proteomes" id="UP000715095">
    <property type="component" value="Unassembled WGS sequence"/>
</dbReference>
<gene>
    <name evidence="13" type="ORF">H6A60_05835</name>
</gene>
<dbReference type="InterPro" id="IPR036890">
    <property type="entry name" value="HATPase_C_sf"/>
</dbReference>
<dbReference type="Gene3D" id="3.40.190.10">
    <property type="entry name" value="Periplasmic binding protein-like II"/>
    <property type="match status" value="1"/>
</dbReference>
<evidence type="ECO:0000256" key="7">
    <source>
        <dbReference type="ARBA" id="ARBA00022840"/>
    </source>
</evidence>
<sequence>MRCAEENDRRTDAVAAVVRDGRASFARMCAPLCVLLCASLALLSPGPVAAVNDAPPPGETADAVSAATFDISDVRSLRFNETEDFYYERFRSRSQSTEPPRPGDFRVAFEEVGTDIAYRQSVGPLLEALERAFPERRVHLTSIPSRDFVREVTRERIPFVIATAGTMVSLMMAEGAVPLAVRENERDAPAGVKTEPVAGGLLIARADRADITDIASLSGKRVALESVVSFGPWQRLQGRLLDEGFDPNNFFSSVFWRPHDMPEVVNAVMHGHADAGLLSSCVFETLVEDGLIDSTALKTVGEYPSAPGSCRTSTVKFPDWTIGYMPSVGNDELRRFAAVVFGVPPSAGYRWGLRVDLSGVQNLMRALHYGPYEYLDEQTFWGTVKRYRNVLLAAAAVFLVLLLHWLRANHLVRIKTQALREALAARDRMEAEAKVTRERLSAIERVGLLSQMSSMFAHELKQPLASITNYIGGLKLWNKMRQTTPEDRAMAEEALAAAGDEARRAALIVERVRGYAKSQFSPLKPVDWTKALRRAAAIVEHHDTKRVPILFAAGEFFAVAEEDDRPAMVMGDTVELELLALNLIRNAGHAAYSQRSGFVNISLTREDGRLVLRVTDNGPKLSEEAFARLTGYGESVKRDGLGIGLSICRGIVDRHGGTLRFLQQPTEGICAEVTIDGLERFEAQSEANGIKTIKDIEVGETHAREAAHAPKEES</sequence>
<dbReference type="PRINTS" id="PR00344">
    <property type="entry name" value="BCTRLSENSOR"/>
</dbReference>
<protein>
    <recommendedName>
        <fullName evidence="2">histidine kinase</fullName>
        <ecNumber evidence="2">2.7.13.3</ecNumber>
    </recommendedName>
</protein>
<dbReference type="EMBL" id="JACJJC010000007">
    <property type="protein sequence ID" value="MBM6704005.1"/>
    <property type="molecule type" value="Genomic_DNA"/>
</dbReference>
<dbReference type="PROSITE" id="PS50109">
    <property type="entry name" value="HIS_KIN"/>
    <property type="match status" value="1"/>
</dbReference>
<evidence type="ECO:0000313" key="14">
    <source>
        <dbReference type="Proteomes" id="UP000715095"/>
    </source>
</evidence>
<dbReference type="PANTHER" id="PTHR43065:SF10">
    <property type="entry name" value="PEROXIDE STRESS-ACTIVATED HISTIDINE KINASE MAK3"/>
    <property type="match status" value="1"/>
</dbReference>
<evidence type="ECO:0000256" key="10">
    <source>
        <dbReference type="SAM" id="Phobius"/>
    </source>
</evidence>
<feature type="signal peptide" evidence="11">
    <location>
        <begin position="1"/>
        <end position="50"/>
    </location>
</feature>
<evidence type="ECO:0000259" key="12">
    <source>
        <dbReference type="PROSITE" id="PS50109"/>
    </source>
</evidence>
<evidence type="ECO:0000256" key="8">
    <source>
        <dbReference type="ARBA" id="ARBA00023012"/>
    </source>
</evidence>
<feature type="chain" id="PRO_5045442468" description="histidine kinase" evidence="11">
    <location>
        <begin position="51"/>
        <end position="714"/>
    </location>
</feature>
<keyword evidence="11" id="KW-0732">Signal</keyword>
<keyword evidence="9" id="KW-0175">Coiled coil</keyword>
<keyword evidence="6" id="KW-0418">Kinase</keyword>
<dbReference type="InterPro" id="IPR005467">
    <property type="entry name" value="His_kinase_dom"/>
</dbReference>
<accession>A0ABS2DTG4</accession>
<comment type="caution">
    <text evidence="13">The sequence shown here is derived from an EMBL/GenBank/DDBJ whole genome shotgun (WGS) entry which is preliminary data.</text>
</comment>
<comment type="catalytic activity">
    <reaction evidence="1">
        <text>ATP + protein L-histidine = ADP + protein N-phospho-L-histidine.</text>
        <dbReference type="EC" id="2.7.13.3"/>
    </reaction>
</comment>
<keyword evidence="10" id="KW-0812">Transmembrane</keyword>
<evidence type="ECO:0000256" key="11">
    <source>
        <dbReference type="SAM" id="SignalP"/>
    </source>
</evidence>
<reference evidence="13 14" key="1">
    <citation type="journal article" date="2021" name="Sci. Rep.">
        <title>The distribution of antibiotic resistance genes in chicken gut microbiota commensals.</title>
        <authorList>
            <person name="Juricova H."/>
            <person name="Matiasovicova J."/>
            <person name="Kubasova T."/>
            <person name="Cejkova D."/>
            <person name="Rychlik I."/>
        </authorList>
    </citation>
    <scope>NUCLEOTIDE SEQUENCE [LARGE SCALE GENOMIC DNA]</scope>
    <source>
        <strain evidence="13 14">An829</strain>
    </source>
</reference>
<keyword evidence="10" id="KW-1133">Transmembrane helix</keyword>
<dbReference type="SUPFAM" id="SSF55874">
    <property type="entry name" value="ATPase domain of HSP90 chaperone/DNA topoisomerase II/histidine kinase"/>
    <property type="match status" value="1"/>
</dbReference>
<dbReference type="CDD" id="cd00082">
    <property type="entry name" value="HisKA"/>
    <property type="match status" value="1"/>
</dbReference>
<evidence type="ECO:0000256" key="4">
    <source>
        <dbReference type="ARBA" id="ARBA00022679"/>
    </source>
</evidence>
<evidence type="ECO:0000256" key="2">
    <source>
        <dbReference type="ARBA" id="ARBA00012438"/>
    </source>
</evidence>
<name>A0ABS2DTG4_9BURK</name>
<dbReference type="EC" id="2.7.13.3" evidence="2"/>
<dbReference type="SMART" id="SM00387">
    <property type="entry name" value="HATPase_c"/>
    <property type="match status" value="1"/>
</dbReference>
<evidence type="ECO:0000256" key="6">
    <source>
        <dbReference type="ARBA" id="ARBA00022777"/>
    </source>
</evidence>
<dbReference type="SUPFAM" id="SSF53850">
    <property type="entry name" value="Periplasmic binding protein-like II"/>
    <property type="match status" value="1"/>
</dbReference>
<organism evidence="13 14">
    <name type="scientific">Sutterella massiliensis</name>
    <dbReference type="NCBI Taxonomy" id="1816689"/>
    <lineage>
        <taxon>Bacteria</taxon>
        <taxon>Pseudomonadati</taxon>
        <taxon>Pseudomonadota</taxon>
        <taxon>Betaproteobacteria</taxon>
        <taxon>Burkholderiales</taxon>
        <taxon>Sutterellaceae</taxon>
        <taxon>Sutterella</taxon>
    </lineage>
</organism>
<dbReference type="Gene3D" id="3.30.565.10">
    <property type="entry name" value="Histidine kinase-like ATPase, C-terminal domain"/>
    <property type="match status" value="1"/>
</dbReference>
<feature type="domain" description="Histidine kinase" evidence="12">
    <location>
        <begin position="455"/>
        <end position="679"/>
    </location>
</feature>
<evidence type="ECO:0000256" key="3">
    <source>
        <dbReference type="ARBA" id="ARBA00022553"/>
    </source>
</evidence>
<dbReference type="Gene3D" id="1.10.287.130">
    <property type="match status" value="1"/>
</dbReference>
<evidence type="ECO:0000256" key="9">
    <source>
        <dbReference type="SAM" id="Coils"/>
    </source>
</evidence>
<feature type="transmembrane region" description="Helical" evidence="10">
    <location>
        <begin position="387"/>
        <end position="406"/>
    </location>
</feature>
<dbReference type="SUPFAM" id="SSF47384">
    <property type="entry name" value="Homodimeric domain of signal transducing histidine kinase"/>
    <property type="match status" value="1"/>
</dbReference>
<keyword evidence="3" id="KW-0597">Phosphoprotein</keyword>
<feature type="coiled-coil region" evidence="9">
    <location>
        <begin position="419"/>
        <end position="446"/>
    </location>
</feature>
<dbReference type="InterPro" id="IPR003661">
    <property type="entry name" value="HisK_dim/P_dom"/>
</dbReference>
<dbReference type="InterPro" id="IPR036097">
    <property type="entry name" value="HisK_dim/P_sf"/>
</dbReference>
<keyword evidence="8" id="KW-0902">Two-component regulatory system</keyword>
<keyword evidence="10" id="KW-0472">Membrane</keyword>
<evidence type="ECO:0000256" key="5">
    <source>
        <dbReference type="ARBA" id="ARBA00022741"/>
    </source>
</evidence>
<keyword evidence="4" id="KW-0808">Transferase</keyword>
<proteinExistence type="predicted"/>
<dbReference type="RefSeq" id="WP_205102471.1">
    <property type="nucleotide sequence ID" value="NZ_JACJJC010000007.1"/>
</dbReference>
<dbReference type="InterPro" id="IPR003594">
    <property type="entry name" value="HATPase_dom"/>
</dbReference>